<accession>A0A917WNS2</accession>
<reference evidence="1" key="1">
    <citation type="journal article" date="2014" name="Int. J. Syst. Evol. Microbiol.">
        <title>Complete genome sequence of Corynebacterium casei LMG S-19264T (=DSM 44701T), isolated from a smear-ripened cheese.</title>
        <authorList>
            <consortium name="US DOE Joint Genome Institute (JGI-PGF)"/>
            <person name="Walter F."/>
            <person name="Albersmeier A."/>
            <person name="Kalinowski J."/>
            <person name="Ruckert C."/>
        </authorList>
    </citation>
    <scope>NUCLEOTIDE SEQUENCE</scope>
    <source>
        <strain evidence="1">CGMCC 1.6293</strain>
    </source>
</reference>
<sequence>MLGPDNAIWDDGEWVSWDDINRQLQYKEWGAKYPNADRALIPIFEDLLSLAEAYHLQTGLHLQVYGDIGELFAAITHGVKLHRNYAQGSDGRLGNDFIEVKTITPFKARDFVTISSAGNFSKLFVVKINEEFEIAGRMVDRGSLKWGGKTEIRVHWDQLEGVV</sequence>
<keyword evidence="2" id="KW-1185">Reference proteome</keyword>
<dbReference type="EMBL" id="BMLF01000012">
    <property type="protein sequence ID" value="GGM17871.1"/>
    <property type="molecule type" value="Genomic_DNA"/>
</dbReference>
<dbReference type="Proteomes" id="UP000649829">
    <property type="component" value="Unassembled WGS sequence"/>
</dbReference>
<proteinExistence type="predicted"/>
<name>A0A917WNS2_9RHOB</name>
<protein>
    <submittedName>
        <fullName evidence="1">Uncharacterized protein</fullName>
    </submittedName>
</protein>
<reference evidence="1" key="2">
    <citation type="submission" date="2020-09" db="EMBL/GenBank/DDBJ databases">
        <authorList>
            <person name="Sun Q."/>
            <person name="Zhou Y."/>
        </authorList>
    </citation>
    <scope>NUCLEOTIDE SEQUENCE</scope>
    <source>
        <strain evidence="1">CGMCC 1.6293</strain>
    </source>
</reference>
<dbReference type="RefSeq" id="WP_028284994.1">
    <property type="nucleotide sequence ID" value="NZ_BMLF01000012.1"/>
</dbReference>
<comment type="caution">
    <text evidence="1">The sequence shown here is derived from an EMBL/GenBank/DDBJ whole genome shotgun (WGS) entry which is preliminary data.</text>
</comment>
<evidence type="ECO:0000313" key="2">
    <source>
        <dbReference type="Proteomes" id="UP000649829"/>
    </source>
</evidence>
<organism evidence="1 2">
    <name type="scientific">Pseudooceanicola nanhaiensis</name>
    <dbReference type="NCBI Taxonomy" id="375761"/>
    <lineage>
        <taxon>Bacteria</taxon>
        <taxon>Pseudomonadati</taxon>
        <taxon>Pseudomonadota</taxon>
        <taxon>Alphaproteobacteria</taxon>
        <taxon>Rhodobacterales</taxon>
        <taxon>Paracoccaceae</taxon>
        <taxon>Pseudooceanicola</taxon>
    </lineage>
</organism>
<gene>
    <name evidence="1" type="ORF">GCM10011534_44880</name>
</gene>
<evidence type="ECO:0000313" key="1">
    <source>
        <dbReference type="EMBL" id="GGM17871.1"/>
    </source>
</evidence>
<dbReference type="AlphaFoldDB" id="A0A917WNS2"/>